<evidence type="ECO:0000313" key="3">
    <source>
        <dbReference type="Proteomes" id="UP000559182"/>
    </source>
</evidence>
<dbReference type="Proteomes" id="UP000559182">
    <property type="component" value="Unassembled WGS sequence"/>
</dbReference>
<dbReference type="EMBL" id="JACHVQ010000001">
    <property type="protein sequence ID" value="MBB2890362.1"/>
    <property type="molecule type" value="Genomic_DNA"/>
</dbReference>
<keyword evidence="3" id="KW-1185">Reference proteome</keyword>
<protein>
    <recommendedName>
        <fullName evidence="4">3-methyladenine DNA glycosylase</fullName>
    </recommendedName>
</protein>
<evidence type="ECO:0008006" key="4">
    <source>
        <dbReference type="Google" id="ProtNLM"/>
    </source>
</evidence>
<proteinExistence type="predicted"/>
<dbReference type="AlphaFoldDB" id="A0A839N6M9"/>
<reference evidence="2 3" key="1">
    <citation type="submission" date="2020-08" db="EMBL/GenBank/DDBJ databases">
        <title>Sequencing the genomes of 1000 actinobacteria strains.</title>
        <authorList>
            <person name="Klenk H.-P."/>
        </authorList>
    </citation>
    <scope>NUCLEOTIDE SEQUENCE [LARGE SCALE GENOMIC DNA]</scope>
    <source>
        <strain evidence="2 3">DSM 105369</strain>
    </source>
</reference>
<dbReference type="RefSeq" id="WP_183318399.1">
    <property type="nucleotide sequence ID" value="NZ_JACHVQ010000001.1"/>
</dbReference>
<gene>
    <name evidence="2" type="ORF">FHU39_000346</name>
</gene>
<name>A0A839N6M9_9MICO</name>
<accession>A0A839N6M9</accession>
<feature type="region of interest" description="Disordered" evidence="1">
    <location>
        <begin position="284"/>
        <end position="305"/>
    </location>
</feature>
<evidence type="ECO:0000313" key="2">
    <source>
        <dbReference type="EMBL" id="MBB2890362.1"/>
    </source>
</evidence>
<comment type="caution">
    <text evidence="2">The sequence shown here is derived from an EMBL/GenBank/DDBJ whole genome shotgun (WGS) entry which is preliminary data.</text>
</comment>
<sequence>MSTRLPYAEWAPLAAAHARRVDELTRGHRERRASGRSHPVEDFLFTYYSHRPALLRRWHPGLGRGLYDAPQHAGWRFYRSDTDGAVSVDADLFARERGSTVGFVRSLLTATADRPPTLGCFGLHEWAMVYRSGEGDVRHESWPLRLGAAGTDEVVERHTVRCSHYDAFRFFTGEARPRNTLQPTREQQVALEQPGCLHAGMDLYKWAYKLTPAVPSALVLDCFELARDIRVLDMEASPYDLRELGYRPVPIETPDGKAEYVRRQREFADRGQALRQRLIAVCDQLQGAPPDTPSPTGPQTHRRAQ</sequence>
<organism evidence="2 3">
    <name type="scientific">Flexivirga oryzae</name>
    <dbReference type="NCBI Taxonomy" id="1794944"/>
    <lineage>
        <taxon>Bacteria</taxon>
        <taxon>Bacillati</taxon>
        <taxon>Actinomycetota</taxon>
        <taxon>Actinomycetes</taxon>
        <taxon>Micrococcales</taxon>
        <taxon>Dermacoccaceae</taxon>
        <taxon>Flexivirga</taxon>
    </lineage>
</organism>
<evidence type="ECO:0000256" key="1">
    <source>
        <dbReference type="SAM" id="MobiDB-lite"/>
    </source>
</evidence>